<keyword evidence="2" id="KW-1133">Transmembrane helix</keyword>
<dbReference type="InterPro" id="IPR013780">
    <property type="entry name" value="Glyco_hydro_b"/>
</dbReference>
<keyword evidence="3" id="KW-0732">Signal</keyword>
<evidence type="ECO:0000313" key="8">
    <source>
        <dbReference type="EMBL" id="ADH93453.1"/>
    </source>
</evidence>
<dbReference type="Pfam" id="PF17974">
    <property type="entry name" value="GalBD_like"/>
    <property type="match status" value="1"/>
</dbReference>
<organism evidence="8 9">
    <name type="scientific">Arcanobacterium haemolyticum (strain ATCC 9345 / DSM 20595 / CCM 5947 / CCUG 17215 / LMG 16163 / NBRC 15585 / NCTC 8452 / 11018)</name>
    <dbReference type="NCBI Taxonomy" id="644284"/>
    <lineage>
        <taxon>Bacteria</taxon>
        <taxon>Bacillati</taxon>
        <taxon>Actinomycetota</taxon>
        <taxon>Actinomycetes</taxon>
        <taxon>Actinomycetales</taxon>
        <taxon>Actinomycetaceae</taxon>
        <taxon>Arcanobacterium</taxon>
    </lineage>
</organism>
<evidence type="ECO:0000256" key="3">
    <source>
        <dbReference type="SAM" id="SignalP"/>
    </source>
</evidence>
<dbReference type="GO" id="GO:0030246">
    <property type="term" value="F:carbohydrate binding"/>
    <property type="evidence" value="ECO:0007669"/>
    <property type="project" value="InterPro"/>
</dbReference>
<feature type="domain" description="Endo-alpha-N-acetylgalactosaminidase" evidence="6">
    <location>
        <begin position="946"/>
        <end position="1133"/>
    </location>
</feature>
<dbReference type="Proteomes" id="UP000000376">
    <property type="component" value="Chromosome"/>
</dbReference>
<accession>D7BLC3</accession>
<dbReference type="InterPro" id="IPR014718">
    <property type="entry name" value="GH-type_carb-bd"/>
</dbReference>
<name>D7BLC3_ARCHD</name>
<dbReference type="Gene3D" id="2.60.40.1180">
    <property type="entry name" value="Golgi alpha-mannosidase II"/>
    <property type="match status" value="1"/>
</dbReference>
<feature type="signal peptide" evidence="3">
    <location>
        <begin position="1"/>
        <end position="34"/>
    </location>
</feature>
<dbReference type="eggNOG" id="COG0366">
    <property type="taxonomic scope" value="Bacteria"/>
</dbReference>
<dbReference type="InterPro" id="IPR025706">
    <property type="entry name" value="Endoa_GalNAc"/>
</dbReference>
<dbReference type="GO" id="GO:0033926">
    <property type="term" value="F:endo-alpha-N-acetylgalactosaminidase activity"/>
    <property type="evidence" value="ECO:0007669"/>
    <property type="project" value="InterPro"/>
</dbReference>
<dbReference type="InterPro" id="IPR035364">
    <property type="entry name" value="Beta_sandwich_GH101"/>
</dbReference>
<keyword evidence="2" id="KW-0812">Transmembrane</keyword>
<dbReference type="EMBL" id="CP002045">
    <property type="protein sequence ID" value="ADH93453.1"/>
    <property type="molecule type" value="Genomic_DNA"/>
</dbReference>
<keyword evidence="2" id="KW-0472">Membrane</keyword>
<dbReference type="Pfam" id="PF17451">
    <property type="entry name" value="Glyco_hyd_101C"/>
    <property type="match status" value="1"/>
</dbReference>
<dbReference type="Gene3D" id="2.60.120.260">
    <property type="entry name" value="Galactose-binding domain-like"/>
    <property type="match status" value="2"/>
</dbReference>
<dbReference type="AlphaFoldDB" id="D7BLC3"/>
<evidence type="ECO:0000259" key="7">
    <source>
        <dbReference type="Pfam" id="PF18080"/>
    </source>
</evidence>
<evidence type="ECO:0000256" key="1">
    <source>
        <dbReference type="SAM" id="MobiDB-lite"/>
    </source>
</evidence>
<dbReference type="STRING" id="644284.Arch_1772"/>
<dbReference type="Gene3D" id="2.70.98.10">
    <property type="match status" value="1"/>
</dbReference>
<dbReference type="Pfam" id="PF12905">
    <property type="entry name" value="Glyco_hydro_101"/>
    <property type="match status" value="1"/>
</dbReference>
<sequence length="1227" mass="133262">MSQIQRGTMKTKLIGGLSAAVALAGMAIPVVAHADDAQPEATTDWTAPSIPQIKDSFKISDGTITATLHPHFPQVIAYSLGDRTILGHSGDAISSVLVNGKEQKVTVEAPQVTNDSATYRIAIPSLKAHLTATISLSKGTLHWEISAIDDPEGRIDRLQIPRLNLVTVSAANKGELRFGTNKSNRAIGDTVIDFSNKDTTAANGWFAAASDSALAAGLYSNAIGDEEVPDKEWKQKPDSKDVNHRWLGAVHTAPDGTATASISPGEWVIFGREARGANKIGQEPLPFADVRLVGDINNSGAVDWQDSAIATRELMVAKGLPRGFTETKKQVVQRIPFNIVSQATHPFLRTLDDTKRISLATDNLGQLVLLKGYQAEGHDSAHGDYGSHYNDRAGGFKDLVTLLKDSRDFNAKYGVHVNVTETYSEAQCMDDGEHGTKGTGANYENSCTINPHNPQWGWMNQSYAMNSVEDLTTGKVLNRFQNFRDELSGKKAVDGFTADDVSDQLDWLYFDVYRRYGWMGKRLSDEMNKQGWQVGSEWAHSMADNSRWSHWATEERYGLSHGYGSLKGINSMLVRFIENSWRDTWNPDSLLMNTNLEEFEGWQGKYDYNPFIANIWQRNLPVKFLQQSDLLTYAQPKDGKEGSATFTNGTVVTTKVPTTNEFVWKTDEKGNKYREADSKKNNPIYDQRTITYAGQTVYNNGAYLLPWNATDGVGTETDSGSKLYHYNPAGGTSTWKLTGTFAATPSFTLYRLGDDGRTEPHTVPNVGGTVTLTTEPHTPYVLYPNAAPRKTDPNWGAGSFISDPGFFSGDLTKHYTVTGQAGIVTTDRGNRQAELRGPGAASISQTLTKLPQGDYSVWAWIEIEPGKKRPVALSVTGKGVTAAGSQPVANGVPTTRLTMSTAQNGTASDEKLKTYFQRARVTFHSDGEPVTFTIAAGAGDAKVSIDDLRIVSFTAPKDAASTPETVIFEDFEHVDSSYWPFTTGSDQAQYGDARTQMAVKHSPYSDSGWYGRDLKGTIVKKGKLSDNVLSGNWSVLAHEENEGVFLRTTEASVPFAHGHKYRVSMDYQNSYAGMHNLILGFDTVKDGQPVSEKVQTIPVEEARGTGVGGPGTQKLILEFTADKDGVYWVGFEKIAEAWGVDLTIDNFRVEDLGVAAKDSDGAGEAGKGPGGSDGGTSGGSSQAGNHNHAGKVKASELSKTGVSLGFAIALTGTLVCGGILLRRRKFS</sequence>
<evidence type="ECO:0000259" key="4">
    <source>
        <dbReference type="Pfam" id="PF12905"/>
    </source>
</evidence>
<gene>
    <name evidence="8" type="ordered locus">Arch_1772</name>
</gene>
<evidence type="ECO:0000256" key="2">
    <source>
        <dbReference type="SAM" id="Phobius"/>
    </source>
</evidence>
<feature type="region of interest" description="Disordered" evidence="1">
    <location>
        <begin position="1158"/>
        <end position="1192"/>
    </location>
</feature>
<dbReference type="Pfam" id="PF18080">
    <property type="entry name" value="Gal_mutarotas_3"/>
    <property type="match status" value="1"/>
</dbReference>
<proteinExistence type="predicted"/>
<feature type="compositionally biased region" description="Gly residues" evidence="1">
    <location>
        <begin position="1163"/>
        <end position="1178"/>
    </location>
</feature>
<dbReference type="InterPro" id="IPR040633">
    <property type="entry name" value="Gal_mutarotas_3"/>
</dbReference>
<evidence type="ECO:0000259" key="5">
    <source>
        <dbReference type="Pfam" id="PF17451"/>
    </source>
</evidence>
<feature type="transmembrane region" description="Helical" evidence="2">
    <location>
        <begin position="1201"/>
        <end position="1221"/>
    </location>
</feature>
<dbReference type="HOGENOM" id="CLU_002413_1_0_11"/>
<keyword evidence="9" id="KW-1185">Reference proteome</keyword>
<evidence type="ECO:0008006" key="10">
    <source>
        <dbReference type="Google" id="ProtNLM"/>
    </source>
</evidence>
<feature type="chain" id="PRO_5003093562" description="LPXTG-motif cell wall anchor domain protein" evidence="3">
    <location>
        <begin position="35"/>
        <end position="1227"/>
    </location>
</feature>
<feature type="domain" description="Galactose mutarotase-like fold" evidence="7">
    <location>
        <begin position="59"/>
        <end position="304"/>
    </location>
</feature>
<evidence type="ECO:0000259" key="6">
    <source>
        <dbReference type="Pfam" id="PF17974"/>
    </source>
</evidence>
<reference evidence="8 9" key="1">
    <citation type="journal article" date="2010" name="Stand. Genomic Sci.">
        <title>Complete genome sequence of Arcanobacterium haemolyticum type strain (11018).</title>
        <authorList>
            <person name="Yasawong M."/>
            <person name="Teshima H."/>
            <person name="Lapidus A."/>
            <person name="Nolan M."/>
            <person name="Lucas S."/>
            <person name="Glavina Del Rio T."/>
            <person name="Tice H."/>
            <person name="Cheng J."/>
            <person name="Bruce D."/>
            <person name="Detter C."/>
            <person name="Tapia R."/>
            <person name="Han C."/>
            <person name="Goodwin L."/>
            <person name="Pitluck S."/>
            <person name="Liolios K."/>
            <person name="Ivanova N."/>
            <person name="Mavromatis K."/>
            <person name="Mikhailova N."/>
            <person name="Pati A."/>
            <person name="Chen A."/>
            <person name="Palaniappan K."/>
            <person name="Land M."/>
            <person name="Hauser L."/>
            <person name="Chang Y."/>
            <person name="Jeffries C."/>
            <person name="Rohde M."/>
            <person name="Sikorski J."/>
            <person name="Pukall R."/>
            <person name="Goker M."/>
            <person name="Woyke T."/>
            <person name="Bristow J."/>
            <person name="Eisen J."/>
            <person name="Markowitz V."/>
            <person name="Hugenholtz P."/>
            <person name="Kyrpides N."/>
            <person name="Klenk H."/>
        </authorList>
    </citation>
    <scope>NUCLEOTIDE SEQUENCE [LARGE SCALE GENOMIC DNA]</scope>
    <source>
        <strain evidence="9">ATCC 9345 / DSM 20595 / CCUG 17215 / LMG 16163 / NBRC 15585 / NCTC 8452 / 11018</strain>
    </source>
</reference>
<dbReference type="Gene3D" id="3.20.20.80">
    <property type="entry name" value="Glycosidases"/>
    <property type="match status" value="1"/>
</dbReference>
<dbReference type="KEGG" id="ahe:Arch_1772"/>
<feature type="domain" description="Endo-alpha-N-acetylgalactosaminidase" evidence="4">
    <location>
        <begin position="305"/>
        <end position="612"/>
    </location>
</feature>
<feature type="domain" description="Glycosyl hydrolase 101 beta-sandwich" evidence="5">
    <location>
        <begin position="619"/>
        <end position="758"/>
    </location>
</feature>
<dbReference type="InterPro" id="IPR040502">
    <property type="entry name" value="GH101_dom-6"/>
</dbReference>
<dbReference type="CAZy" id="GH101">
    <property type="family name" value="Glycoside Hydrolase Family 101"/>
</dbReference>
<evidence type="ECO:0000313" key="9">
    <source>
        <dbReference type="Proteomes" id="UP000000376"/>
    </source>
</evidence>
<protein>
    <recommendedName>
        <fullName evidence="10">LPXTG-motif cell wall anchor domain protein</fullName>
    </recommendedName>
</protein>
<dbReference type="CDD" id="cd14244">
    <property type="entry name" value="GH_101_like"/>
    <property type="match status" value="1"/>
</dbReference>